<name>A0ABW1XM16_9ALTE</name>
<dbReference type="PANTHER" id="PTHR10695">
    <property type="entry name" value="DEPHOSPHO-COA KINASE-RELATED"/>
    <property type="match status" value="1"/>
</dbReference>
<sequence length="206" mass="23012">MSRYIVGLTGGIGSGKSSIATLFAAEGIDVIDADQVARDVVAPGTPALAQIIDYFGAEFILANGELDRRALRERVFSHAQDKAWLNALLHPLIREEMFNQCRQAQSPYVVLMVPLLIENGLHQLLDRILVVDVPEDIQRQRAMARDNATDSQIDAIMQAQLSRQARLQQADDIIDNSQPLTEVSQQVIELHRQYCHYAEQKTCKSC</sequence>
<keyword evidence="3 5" id="KW-0067">ATP-binding</keyword>
<keyword evidence="5" id="KW-0963">Cytoplasm</keyword>
<reference evidence="8" key="1">
    <citation type="journal article" date="2019" name="Int. J. Syst. Evol. Microbiol.">
        <title>The Global Catalogue of Microorganisms (GCM) 10K type strain sequencing project: providing services to taxonomists for standard genome sequencing and annotation.</title>
        <authorList>
            <consortium name="The Broad Institute Genomics Platform"/>
            <consortium name="The Broad Institute Genome Sequencing Center for Infectious Disease"/>
            <person name="Wu L."/>
            <person name="Ma J."/>
        </authorList>
    </citation>
    <scope>NUCLEOTIDE SEQUENCE [LARGE SCALE GENOMIC DNA]</scope>
    <source>
        <strain evidence="8">CGMCC 1.16031</strain>
    </source>
</reference>
<comment type="subcellular location">
    <subcellularLocation>
        <location evidence="5">Cytoplasm</location>
    </subcellularLocation>
</comment>
<dbReference type="InterPro" id="IPR001977">
    <property type="entry name" value="Depp_CoAkinase"/>
</dbReference>
<dbReference type="HAMAP" id="MF_00376">
    <property type="entry name" value="Dephospho_CoA_kinase"/>
    <property type="match status" value="1"/>
</dbReference>
<comment type="function">
    <text evidence="5">Catalyzes the phosphorylation of the 3'-hydroxyl group of dephosphocoenzyme A to form coenzyme A.</text>
</comment>
<gene>
    <name evidence="5 7" type="primary">coaE</name>
    <name evidence="7" type="ORF">ACFP85_12670</name>
</gene>
<evidence type="ECO:0000256" key="4">
    <source>
        <dbReference type="ARBA" id="ARBA00022993"/>
    </source>
</evidence>
<evidence type="ECO:0000256" key="1">
    <source>
        <dbReference type="ARBA" id="ARBA00009018"/>
    </source>
</evidence>
<dbReference type="Pfam" id="PF01121">
    <property type="entry name" value="CoaE"/>
    <property type="match status" value="1"/>
</dbReference>
<proteinExistence type="inferred from homology"/>
<dbReference type="EMBL" id="JBHSUS010000001">
    <property type="protein sequence ID" value="MFC6441000.1"/>
    <property type="molecule type" value="Genomic_DNA"/>
</dbReference>
<evidence type="ECO:0000313" key="8">
    <source>
        <dbReference type="Proteomes" id="UP001596364"/>
    </source>
</evidence>
<keyword evidence="5 7" id="KW-0418">Kinase</keyword>
<evidence type="ECO:0000256" key="6">
    <source>
        <dbReference type="NCBIfam" id="TIGR00152"/>
    </source>
</evidence>
<dbReference type="EC" id="2.7.1.24" evidence="5 6"/>
<dbReference type="CDD" id="cd02022">
    <property type="entry name" value="DPCK"/>
    <property type="match status" value="1"/>
</dbReference>
<protein>
    <recommendedName>
        <fullName evidence="5 6">Dephospho-CoA kinase</fullName>
        <ecNumber evidence="5 6">2.7.1.24</ecNumber>
    </recommendedName>
    <alternativeName>
        <fullName evidence="5">Dephosphocoenzyme A kinase</fullName>
    </alternativeName>
</protein>
<comment type="pathway">
    <text evidence="5">Cofactor biosynthesis; coenzyme A biosynthesis; CoA from (R)-pantothenate: step 5/5.</text>
</comment>
<evidence type="ECO:0000256" key="3">
    <source>
        <dbReference type="ARBA" id="ARBA00022840"/>
    </source>
</evidence>
<dbReference type="SUPFAM" id="SSF52540">
    <property type="entry name" value="P-loop containing nucleoside triphosphate hydrolases"/>
    <property type="match status" value="1"/>
</dbReference>
<accession>A0ABW1XM16</accession>
<dbReference type="NCBIfam" id="TIGR00152">
    <property type="entry name" value="dephospho-CoA kinase"/>
    <property type="match status" value="1"/>
</dbReference>
<dbReference type="Proteomes" id="UP001596364">
    <property type="component" value="Unassembled WGS sequence"/>
</dbReference>
<dbReference type="PROSITE" id="PS51219">
    <property type="entry name" value="DPCK"/>
    <property type="match status" value="1"/>
</dbReference>
<dbReference type="RefSeq" id="WP_131258660.1">
    <property type="nucleotide sequence ID" value="NZ_JBHSUS010000001.1"/>
</dbReference>
<evidence type="ECO:0000256" key="2">
    <source>
        <dbReference type="ARBA" id="ARBA00022741"/>
    </source>
</evidence>
<keyword evidence="4 5" id="KW-0173">Coenzyme A biosynthesis</keyword>
<feature type="binding site" evidence="5">
    <location>
        <begin position="13"/>
        <end position="18"/>
    </location>
    <ligand>
        <name>ATP</name>
        <dbReference type="ChEBI" id="CHEBI:30616"/>
    </ligand>
</feature>
<evidence type="ECO:0000313" key="7">
    <source>
        <dbReference type="EMBL" id="MFC6441000.1"/>
    </source>
</evidence>
<keyword evidence="5 7" id="KW-0808">Transferase</keyword>
<dbReference type="GO" id="GO:0004140">
    <property type="term" value="F:dephospho-CoA kinase activity"/>
    <property type="evidence" value="ECO:0007669"/>
    <property type="project" value="UniProtKB-EC"/>
</dbReference>
<dbReference type="PANTHER" id="PTHR10695:SF46">
    <property type="entry name" value="BIFUNCTIONAL COENZYME A SYNTHASE-RELATED"/>
    <property type="match status" value="1"/>
</dbReference>
<comment type="caution">
    <text evidence="7">The sequence shown here is derived from an EMBL/GenBank/DDBJ whole genome shotgun (WGS) entry which is preliminary data.</text>
</comment>
<comment type="catalytic activity">
    <reaction evidence="5">
        <text>3'-dephospho-CoA + ATP = ADP + CoA + H(+)</text>
        <dbReference type="Rhea" id="RHEA:18245"/>
        <dbReference type="ChEBI" id="CHEBI:15378"/>
        <dbReference type="ChEBI" id="CHEBI:30616"/>
        <dbReference type="ChEBI" id="CHEBI:57287"/>
        <dbReference type="ChEBI" id="CHEBI:57328"/>
        <dbReference type="ChEBI" id="CHEBI:456216"/>
        <dbReference type="EC" id="2.7.1.24"/>
    </reaction>
</comment>
<evidence type="ECO:0000256" key="5">
    <source>
        <dbReference type="HAMAP-Rule" id="MF_00376"/>
    </source>
</evidence>
<organism evidence="7 8">
    <name type="scientific">Pseudobowmanella zhangzhouensis</name>
    <dbReference type="NCBI Taxonomy" id="1537679"/>
    <lineage>
        <taxon>Bacteria</taxon>
        <taxon>Pseudomonadati</taxon>
        <taxon>Pseudomonadota</taxon>
        <taxon>Gammaproteobacteria</taxon>
        <taxon>Alteromonadales</taxon>
        <taxon>Alteromonadaceae</taxon>
    </lineage>
</organism>
<dbReference type="Gene3D" id="3.40.50.300">
    <property type="entry name" value="P-loop containing nucleotide triphosphate hydrolases"/>
    <property type="match status" value="1"/>
</dbReference>
<dbReference type="InterPro" id="IPR027417">
    <property type="entry name" value="P-loop_NTPase"/>
</dbReference>
<keyword evidence="2 5" id="KW-0547">Nucleotide-binding</keyword>
<comment type="similarity">
    <text evidence="1 5">Belongs to the CoaE family.</text>
</comment>
<keyword evidence="8" id="KW-1185">Reference proteome</keyword>